<evidence type="ECO:0000256" key="3">
    <source>
        <dbReference type="ARBA" id="ARBA00022670"/>
    </source>
</evidence>
<evidence type="ECO:0000313" key="9">
    <source>
        <dbReference type="Proteomes" id="UP000469462"/>
    </source>
</evidence>
<dbReference type="EMBL" id="WEHW01000006">
    <property type="protein sequence ID" value="KAB7652154.1"/>
    <property type="molecule type" value="Genomic_DNA"/>
</dbReference>
<evidence type="ECO:0000313" key="8">
    <source>
        <dbReference type="EMBL" id="KAB7652154.1"/>
    </source>
</evidence>
<keyword evidence="9" id="KW-1185">Reference proteome</keyword>
<sequence length="222" mass="24033">MDTQELSSGRYAREVLLLGIGNILWADEGFGPRAAEAFNALYRLPEGAEIMDGGTLGGWLVNEICSTRRILVFDCCDLKAAPGTLRVLRKDDIRIWSSTKISPHQTGFNDLLATAALMGSSPEDIAVVGIQPELLDDYGGSLTETLKARIPDALEAARGILTEWGFAPQLRAPGEAVPPLSFQSLSIDAYESGRPDAREACRTGDERFLVRAAGHESMPEEV</sequence>
<organism evidence="8 9">
    <name type="scientific">Sutterella seckii</name>
    <dbReference type="NCBI Taxonomy" id="1944635"/>
    <lineage>
        <taxon>Bacteria</taxon>
        <taxon>Pseudomonadati</taxon>
        <taxon>Pseudomonadota</taxon>
        <taxon>Betaproteobacteria</taxon>
        <taxon>Burkholderiales</taxon>
        <taxon>Sutterellaceae</taxon>
        <taxon>Sutterella</taxon>
    </lineage>
</organism>
<gene>
    <name evidence="8" type="primary">hybD</name>
    <name evidence="8" type="ORF">GBM96_03270</name>
</gene>
<keyword evidence="6" id="KW-0378">Hydrolase</keyword>
<name>A0AAI9WNC5_9BURK</name>
<evidence type="ECO:0000256" key="7">
    <source>
        <dbReference type="PIRSR" id="PIRSR604419-1"/>
    </source>
</evidence>
<dbReference type="InterPro" id="IPR023430">
    <property type="entry name" value="Pept_HybD-like_dom_sf"/>
</dbReference>
<dbReference type="Pfam" id="PF01750">
    <property type="entry name" value="HycI"/>
    <property type="match status" value="1"/>
</dbReference>
<dbReference type="GO" id="GO:0004190">
    <property type="term" value="F:aspartic-type endopeptidase activity"/>
    <property type="evidence" value="ECO:0007669"/>
    <property type="project" value="UniProtKB-KW"/>
</dbReference>
<dbReference type="PANTHER" id="PTHR30302:SF1">
    <property type="entry name" value="HYDROGENASE 2 MATURATION PROTEASE"/>
    <property type="match status" value="1"/>
</dbReference>
<dbReference type="Gene3D" id="3.40.50.1450">
    <property type="entry name" value="HybD-like"/>
    <property type="match status" value="1"/>
</dbReference>
<dbReference type="AlphaFoldDB" id="A0AAI9WNC5"/>
<dbReference type="GO" id="GO:0008047">
    <property type="term" value="F:enzyme activator activity"/>
    <property type="evidence" value="ECO:0007669"/>
    <property type="project" value="InterPro"/>
</dbReference>
<evidence type="ECO:0000256" key="1">
    <source>
        <dbReference type="ARBA" id="ARBA00006814"/>
    </source>
</evidence>
<feature type="binding site" evidence="7">
    <location>
        <position position="104"/>
    </location>
    <ligand>
        <name>Ni(2+)</name>
        <dbReference type="ChEBI" id="CHEBI:49786"/>
    </ligand>
</feature>
<comment type="caution">
    <text evidence="8">The sequence shown here is derived from an EMBL/GenBank/DDBJ whole genome shotgun (WGS) entry which is preliminary data.</text>
</comment>
<keyword evidence="2 7" id="KW-0533">Nickel</keyword>
<dbReference type="GO" id="GO:0046872">
    <property type="term" value="F:metal ion binding"/>
    <property type="evidence" value="ECO:0007669"/>
    <property type="project" value="UniProtKB-KW"/>
</dbReference>
<accession>A0AAI9WNC5</accession>
<dbReference type="CDD" id="cd06062">
    <property type="entry name" value="H2MP_MemB-H2up"/>
    <property type="match status" value="1"/>
</dbReference>
<proteinExistence type="inferred from homology"/>
<evidence type="ECO:0000256" key="5">
    <source>
        <dbReference type="ARBA" id="ARBA00022750"/>
    </source>
</evidence>
<dbReference type="SUPFAM" id="SSF53163">
    <property type="entry name" value="HybD-like"/>
    <property type="match status" value="1"/>
</dbReference>
<keyword evidence="4 7" id="KW-0479">Metal-binding</keyword>
<dbReference type="NCBIfam" id="TIGR00140">
    <property type="entry name" value="hupD"/>
    <property type="match status" value="1"/>
</dbReference>
<dbReference type="FunFam" id="3.40.50.1450:FF:000002">
    <property type="entry name" value="Hydrogenase 1 maturation protease"/>
    <property type="match status" value="1"/>
</dbReference>
<protein>
    <submittedName>
        <fullName evidence="8">HyaD/HybD family hydrogenase maturation endopeptidase</fullName>
    </submittedName>
</protein>
<keyword evidence="3" id="KW-0645">Protease</keyword>
<dbReference type="RefSeq" id="WP_139687308.1">
    <property type="nucleotide sequence ID" value="NZ_WEHW01000006.1"/>
</dbReference>
<dbReference type="Proteomes" id="UP000469462">
    <property type="component" value="Unassembled WGS sequence"/>
</dbReference>
<feature type="binding site" evidence="7">
    <location>
        <position position="74"/>
    </location>
    <ligand>
        <name>Ni(2+)</name>
        <dbReference type="ChEBI" id="CHEBI:49786"/>
    </ligand>
</feature>
<dbReference type="PANTHER" id="PTHR30302">
    <property type="entry name" value="HYDROGENASE 1 MATURATION PROTEASE"/>
    <property type="match status" value="1"/>
</dbReference>
<dbReference type="InterPro" id="IPR000671">
    <property type="entry name" value="Peptidase_A31"/>
</dbReference>
<feature type="binding site" evidence="7">
    <location>
        <position position="28"/>
    </location>
    <ligand>
        <name>Ni(2+)</name>
        <dbReference type="ChEBI" id="CHEBI:49786"/>
    </ligand>
</feature>
<comment type="similarity">
    <text evidence="1">Belongs to the peptidase A31 family.</text>
</comment>
<dbReference type="InterPro" id="IPR004419">
    <property type="entry name" value="Pept_A31_hyd_express"/>
</dbReference>
<reference evidence="8 9" key="1">
    <citation type="submission" date="2019-10" db="EMBL/GenBank/DDBJ databases">
        <title>Genome diversity of Sutterella seckii.</title>
        <authorList>
            <person name="Chaplin A.V."/>
            <person name="Sokolova S.R."/>
            <person name="Mosin K.A."/>
            <person name="Ivanova E.L."/>
            <person name="Kochetkova T.O."/>
            <person name="Goltsov A.Y."/>
            <person name="Trofimov D.Y."/>
            <person name="Efimov B.A."/>
        </authorList>
    </citation>
    <scope>NUCLEOTIDE SEQUENCE [LARGE SCALE GENOMIC DNA]</scope>
    <source>
        <strain evidence="8 9">ASD3426</strain>
    </source>
</reference>
<evidence type="ECO:0000256" key="4">
    <source>
        <dbReference type="ARBA" id="ARBA00022723"/>
    </source>
</evidence>
<evidence type="ECO:0000256" key="2">
    <source>
        <dbReference type="ARBA" id="ARBA00022596"/>
    </source>
</evidence>
<dbReference type="GO" id="GO:0016485">
    <property type="term" value="P:protein processing"/>
    <property type="evidence" value="ECO:0007669"/>
    <property type="project" value="InterPro"/>
</dbReference>
<keyword evidence="5" id="KW-0064">Aspartyl protease</keyword>
<evidence type="ECO:0000256" key="6">
    <source>
        <dbReference type="ARBA" id="ARBA00022801"/>
    </source>
</evidence>
<dbReference type="PRINTS" id="PR00446">
    <property type="entry name" value="HYDRGNUPTAKE"/>
</dbReference>
<dbReference type="NCBIfam" id="TIGR00072">
    <property type="entry name" value="hydrog_prot"/>
    <property type="match status" value="1"/>
</dbReference>